<dbReference type="PANTHER" id="PTHR30055:SF146">
    <property type="entry name" value="HTH-TYPE TRANSCRIPTIONAL DUAL REGULATOR CECR"/>
    <property type="match status" value="1"/>
</dbReference>
<sequence length="243" mass="26972">MSNSTIQDLLSKQDLNFPCPGSHVLPCQPKAQGRPKAAEAEARLQELVVVAAQLFMEKGYNKVSLEMIAKQARVAVRTIYVKFGGKAGLFSAVIAAGRNHFFADMDDLDTSTRPLRDVLADFAMHFMDLVTSPVAVALHRIVIAESQSTPELAQAYYEVGPRQTREQLIRLFARPDVRAQLRDDVPLEMLAVQCLNCLMGDHMRRLLFQPDSSPPPEVLQRQLDIGLDMFLGGALRRPDTVTA</sequence>
<protein>
    <submittedName>
        <fullName evidence="4">TetR family transcriptional regulator</fullName>
    </submittedName>
</protein>
<dbReference type="InterPro" id="IPR009057">
    <property type="entry name" value="Homeodomain-like_sf"/>
</dbReference>
<comment type="caution">
    <text evidence="4">The sequence shown here is derived from an EMBL/GenBank/DDBJ whole genome shotgun (WGS) entry which is preliminary data.</text>
</comment>
<dbReference type="InterPro" id="IPR050109">
    <property type="entry name" value="HTH-type_TetR-like_transc_reg"/>
</dbReference>
<reference evidence="4 5" key="1">
    <citation type="submission" date="2019-11" db="EMBL/GenBank/DDBJ databases">
        <title>Novel species isolated from a subtropical stream in China.</title>
        <authorList>
            <person name="Lu H."/>
        </authorList>
    </citation>
    <scope>NUCLEOTIDE SEQUENCE [LARGE SCALE GENOMIC DNA]</scope>
    <source>
        <strain evidence="4 5">FT92W</strain>
    </source>
</reference>
<dbReference type="SUPFAM" id="SSF46689">
    <property type="entry name" value="Homeodomain-like"/>
    <property type="match status" value="1"/>
</dbReference>
<dbReference type="EMBL" id="WKJJ01000003">
    <property type="protein sequence ID" value="MRV71293.1"/>
    <property type="molecule type" value="Genomic_DNA"/>
</dbReference>
<gene>
    <name evidence="4" type="ORF">GJ700_06110</name>
</gene>
<evidence type="ECO:0000259" key="3">
    <source>
        <dbReference type="PROSITE" id="PS50977"/>
    </source>
</evidence>
<accession>A0A7X2IKB2</accession>
<dbReference type="Proteomes" id="UP000446768">
    <property type="component" value="Unassembled WGS sequence"/>
</dbReference>
<dbReference type="InterPro" id="IPR036271">
    <property type="entry name" value="Tet_transcr_reg_TetR-rel_C_sf"/>
</dbReference>
<keyword evidence="5" id="KW-1185">Reference proteome</keyword>
<dbReference type="PROSITE" id="PS50977">
    <property type="entry name" value="HTH_TETR_2"/>
    <property type="match status" value="1"/>
</dbReference>
<dbReference type="InterPro" id="IPR039536">
    <property type="entry name" value="TetR_C_Proteobacteria"/>
</dbReference>
<dbReference type="SUPFAM" id="SSF48498">
    <property type="entry name" value="Tetracyclin repressor-like, C-terminal domain"/>
    <property type="match status" value="1"/>
</dbReference>
<keyword evidence="1 2" id="KW-0238">DNA-binding</keyword>
<dbReference type="Pfam" id="PF00440">
    <property type="entry name" value="TetR_N"/>
    <property type="match status" value="1"/>
</dbReference>
<name>A0A7X2IKB2_9BURK</name>
<proteinExistence type="predicted"/>
<feature type="domain" description="HTH tetR-type" evidence="3">
    <location>
        <begin position="41"/>
        <end position="101"/>
    </location>
</feature>
<feature type="DNA-binding region" description="H-T-H motif" evidence="2">
    <location>
        <begin position="64"/>
        <end position="83"/>
    </location>
</feature>
<dbReference type="Gene3D" id="1.10.357.10">
    <property type="entry name" value="Tetracycline Repressor, domain 2"/>
    <property type="match status" value="1"/>
</dbReference>
<organism evidence="4 5">
    <name type="scientific">Pseudoduganella rivuli</name>
    <dbReference type="NCBI Taxonomy" id="2666085"/>
    <lineage>
        <taxon>Bacteria</taxon>
        <taxon>Pseudomonadati</taxon>
        <taxon>Pseudomonadota</taxon>
        <taxon>Betaproteobacteria</taxon>
        <taxon>Burkholderiales</taxon>
        <taxon>Oxalobacteraceae</taxon>
        <taxon>Telluria group</taxon>
        <taxon>Pseudoduganella</taxon>
    </lineage>
</organism>
<dbReference type="Pfam" id="PF14246">
    <property type="entry name" value="TetR_C_7"/>
    <property type="match status" value="1"/>
</dbReference>
<dbReference type="GO" id="GO:0000976">
    <property type="term" value="F:transcription cis-regulatory region binding"/>
    <property type="evidence" value="ECO:0007669"/>
    <property type="project" value="TreeGrafter"/>
</dbReference>
<dbReference type="InterPro" id="IPR001647">
    <property type="entry name" value="HTH_TetR"/>
</dbReference>
<dbReference type="AlphaFoldDB" id="A0A7X2IKB2"/>
<dbReference type="GO" id="GO:0003700">
    <property type="term" value="F:DNA-binding transcription factor activity"/>
    <property type="evidence" value="ECO:0007669"/>
    <property type="project" value="TreeGrafter"/>
</dbReference>
<dbReference type="PRINTS" id="PR00455">
    <property type="entry name" value="HTHTETR"/>
</dbReference>
<evidence type="ECO:0000256" key="2">
    <source>
        <dbReference type="PROSITE-ProRule" id="PRU00335"/>
    </source>
</evidence>
<evidence type="ECO:0000313" key="5">
    <source>
        <dbReference type="Proteomes" id="UP000446768"/>
    </source>
</evidence>
<evidence type="ECO:0000313" key="4">
    <source>
        <dbReference type="EMBL" id="MRV71293.1"/>
    </source>
</evidence>
<evidence type="ECO:0000256" key="1">
    <source>
        <dbReference type="ARBA" id="ARBA00023125"/>
    </source>
</evidence>
<dbReference type="PANTHER" id="PTHR30055">
    <property type="entry name" value="HTH-TYPE TRANSCRIPTIONAL REGULATOR RUTR"/>
    <property type="match status" value="1"/>
</dbReference>